<feature type="transmembrane region" description="Helical" evidence="5">
    <location>
        <begin position="74"/>
        <end position="98"/>
    </location>
</feature>
<accession>A0AAV5VSJ5</accession>
<keyword evidence="2 5" id="KW-0812">Transmembrane</keyword>
<dbReference type="PANTHER" id="PTHR22718:SF11">
    <property type="entry name" value="7TM GPCR SERPENTINE RECEPTOR CLASS X (SRX) DOMAIN-CONTAINING PROTEIN"/>
    <property type="match status" value="1"/>
</dbReference>
<keyword evidence="8" id="KW-1185">Reference proteome</keyword>
<evidence type="ECO:0000313" key="8">
    <source>
        <dbReference type="Proteomes" id="UP001432322"/>
    </source>
</evidence>
<keyword evidence="4 5" id="KW-0472">Membrane</keyword>
<dbReference type="PANTHER" id="PTHR22718">
    <property type="entry name" value="SERPENTINE RECEPTOR, CLASS X"/>
    <property type="match status" value="1"/>
</dbReference>
<keyword evidence="3 5" id="KW-1133">Transmembrane helix</keyword>
<feature type="domain" description="G-protein coupled receptors family 1 profile" evidence="6">
    <location>
        <begin position="5"/>
        <end position="254"/>
    </location>
</feature>
<evidence type="ECO:0000256" key="4">
    <source>
        <dbReference type="ARBA" id="ARBA00023136"/>
    </source>
</evidence>
<feature type="transmembrane region" description="Helical" evidence="5">
    <location>
        <begin position="110"/>
        <end position="132"/>
    </location>
</feature>
<evidence type="ECO:0000313" key="7">
    <source>
        <dbReference type="EMBL" id="GMT21283.1"/>
    </source>
</evidence>
<dbReference type="InterPro" id="IPR017452">
    <property type="entry name" value="GPCR_Rhodpsn_7TM"/>
</dbReference>
<protein>
    <recommendedName>
        <fullName evidence="6">G-protein coupled receptors family 1 profile domain-containing protein</fullName>
    </recommendedName>
</protein>
<organism evidence="7 8">
    <name type="scientific">Pristionchus fissidentatus</name>
    <dbReference type="NCBI Taxonomy" id="1538716"/>
    <lineage>
        <taxon>Eukaryota</taxon>
        <taxon>Metazoa</taxon>
        <taxon>Ecdysozoa</taxon>
        <taxon>Nematoda</taxon>
        <taxon>Chromadorea</taxon>
        <taxon>Rhabditida</taxon>
        <taxon>Rhabditina</taxon>
        <taxon>Diplogasteromorpha</taxon>
        <taxon>Diplogasteroidea</taxon>
        <taxon>Neodiplogasteridae</taxon>
        <taxon>Pristionchus</taxon>
    </lineage>
</organism>
<name>A0AAV5VSJ5_9BILA</name>
<dbReference type="GO" id="GO:0016020">
    <property type="term" value="C:membrane"/>
    <property type="evidence" value="ECO:0007669"/>
    <property type="project" value="UniProtKB-SubCell"/>
</dbReference>
<dbReference type="AlphaFoldDB" id="A0AAV5VSJ5"/>
<dbReference type="PROSITE" id="PS50262">
    <property type="entry name" value="G_PROTEIN_RECEP_F1_2"/>
    <property type="match status" value="1"/>
</dbReference>
<dbReference type="Gene3D" id="1.20.1070.10">
    <property type="entry name" value="Rhodopsin 7-helix transmembrane proteins"/>
    <property type="match status" value="1"/>
</dbReference>
<dbReference type="EMBL" id="BTSY01000004">
    <property type="protein sequence ID" value="GMT21283.1"/>
    <property type="molecule type" value="Genomic_DNA"/>
</dbReference>
<feature type="transmembrane region" description="Helical" evidence="5">
    <location>
        <begin position="26"/>
        <end position="54"/>
    </location>
</feature>
<evidence type="ECO:0000256" key="3">
    <source>
        <dbReference type="ARBA" id="ARBA00022989"/>
    </source>
</evidence>
<feature type="transmembrane region" description="Helical" evidence="5">
    <location>
        <begin position="233"/>
        <end position="256"/>
    </location>
</feature>
<gene>
    <name evidence="7" type="ORF">PFISCL1PPCAC_12580</name>
</gene>
<dbReference type="Proteomes" id="UP001432322">
    <property type="component" value="Unassembled WGS sequence"/>
</dbReference>
<feature type="non-terminal residue" evidence="7">
    <location>
        <position position="275"/>
    </location>
</feature>
<evidence type="ECO:0000259" key="6">
    <source>
        <dbReference type="PROSITE" id="PS50262"/>
    </source>
</evidence>
<comment type="subcellular location">
    <subcellularLocation>
        <location evidence="1">Membrane</location>
    </subcellularLocation>
</comment>
<feature type="transmembrane region" description="Helical" evidence="5">
    <location>
        <begin position="200"/>
        <end position="227"/>
    </location>
</feature>
<dbReference type="Pfam" id="PF10328">
    <property type="entry name" value="7TM_GPCR_Srx"/>
    <property type="match status" value="1"/>
</dbReference>
<feature type="non-terminal residue" evidence="7">
    <location>
        <position position="1"/>
    </location>
</feature>
<dbReference type="InterPro" id="IPR019430">
    <property type="entry name" value="7TM_GPCR_serpentine_rcpt_Srx"/>
</dbReference>
<dbReference type="SUPFAM" id="SSF81321">
    <property type="entry name" value="Family A G protein-coupled receptor-like"/>
    <property type="match status" value="1"/>
</dbReference>
<evidence type="ECO:0000256" key="5">
    <source>
        <dbReference type="SAM" id="Phobius"/>
    </source>
</evidence>
<sequence>FQISLNIIVMYAMVHAKLFSEEKSPVYILSANLIFSDIVQISLHLFFFAPAAFFQEFFLPSSIKSQAMDVIDTIMLYAWYFQTLSHIFVAVNRLAVVVFSQYSIFTRNRVIGLSIVQHILSIAMAIGAQFFLPCCRITFIPRVFTYSYLRKEGVTNYAAMFDIPFNSTASLTPLIAYSTIAYVMNVANRRAGLTTNKKEYAFAIQFAIMAAVYTCVWVTIRVFPILLSGTEKMYLYGITTCFAFCNLSSNAVVFLLNNSEIRRSLRSIRTGLPIA</sequence>
<evidence type="ECO:0000256" key="2">
    <source>
        <dbReference type="ARBA" id="ARBA00022692"/>
    </source>
</evidence>
<evidence type="ECO:0000256" key="1">
    <source>
        <dbReference type="ARBA" id="ARBA00004370"/>
    </source>
</evidence>
<reference evidence="7" key="1">
    <citation type="submission" date="2023-10" db="EMBL/GenBank/DDBJ databases">
        <title>Genome assembly of Pristionchus species.</title>
        <authorList>
            <person name="Yoshida K."/>
            <person name="Sommer R.J."/>
        </authorList>
    </citation>
    <scope>NUCLEOTIDE SEQUENCE</scope>
    <source>
        <strain evidence="7">RS5133</strain>
    </source>
</reference>
<proteinExistence type="predicted"/>
<feature type="transmembrane region" description="Helical" evidence="5">
    <location>
        <begin position="170"/>
        <end position="188"/>
    </location>
</feature>
<comment type="caution">
    <text evidence="7">The sequence shown here is derived from an EMBL/GenBank/DDBJ whole genome shotgun (WGS) entry which is preliminary data.</text>
</comment>